<dbReference type="Proteomes" id="UP000077926">
    <property type="component" value="Plasmid pG25-68"/>
</dbReference>
<dbReference type="SUPFAM" id="SSF50891">
    <property type="entry name" value="Cyclophilin-like"/>
    <property type="match status" value="1"/>
</dbReference>
<dbReference type="OrthoDB" id="9806505at2"/>
<keyword evidence="2" id="KW-0732">Signal</keyword>
<accession>A0A1B3XW18</accession>
<evidence type="ECO:0000313" key="5">
    <source>
        <dbReference type="Proteomes" id="UP000077926"/>
    </source>
</evidence>
<evidence type="ECO:0000256" key="2">
    <source>
        <dbReference type="SAM" id="SignalP"/>
    </source>
</evidence>
<dbReference type="InterPro" id="IPR041183">
    <property type="entry name" value="Cyclophilin-like"/>
</dbReference>
<evidence type="ECO:0000313" key="4">
    <source>
        <dbReference type="EMBL" id="AOH57391.1"/>
    </source>
</evidence>
<geneLocation type="plasmid" evidence="5">
    <name>pg25-68</name>
</geneLocation>
<organism evidence="4 5">
    <name type="scientific">Peribacillus muralis</name>
    <dbReference type="NCBI Taxonomy" id="264697"/>
    <lineage>
        <taxon>Bacteria</taxon>
        <taxon>Bacillati</taxon>
        <taxon>Bacillota</taxon>
        <taxon>Bacilli</taxon>
        <taxon>Bacillales</taxon>
        <taxon>Bacillaceae</taxon>
        <taxon>Peribacillus</taxon>
    </lineage>
</organism>
<feature type="region of interest" description="Disordered" evidence="1">
    <location>
        <begin position="23"/>
        <end position="50"/>
    </location>
</feature>
<sequence>MKKLLCLGILVMSYALAACSSNDNNLSETDRGQNVSDKSNRTQEEPTEDSISEIRIKLSFNKEEVLVRMYDNPASRDFLSQLPLTVTFEDYLGKEKISILQKKLSADNVQSQNQPKKGDFAYFSPWGNLDIFYKGLEDATSDLIILGQIESGKKTFENIDSDFTVSIEKLTN</sequence>
<dbReference type="KEGG" id="bmur:ABE28_023880"/>
<dbReference type="InterPro" id="IPR029000">
    <property type="entry name" value="Cyclophilin-like_dom_sf"/>
</dbReference>
<evidence type="ECO:0000256" key="1">
    <source>
        <dbReference type="SAM" id="MobiDB-lite"/>
    </source>
</evidence>
<evidence type="ECO:0000259" key="3">
    <source>
        <dbReference type="Pfam" id="PF18050"/>
    </source>
</evidence>
<dbReference type="Gene3D" id="2.40.100.20">
    <property type="match status" value="1"/>
</dbReference>
<dbReference type="Pfam" id="PF18050">
    <property type="entry name" value="Cyclophil_like2"/>
    <property type="match status" value="1"/>
</dbReference>
<protein>
    <recommendedName>
        <fullName evidence="3">Cyclophilin-like domain-containing protein</fullName>
    </recommendedName>
</protein>
<dbReference type="PROSITE" id="PS51257">
    <property type="entry name" value="PROKAR_LIPOPROTEIN"/>
    <property type="match status" value="1"/>
</dbReference>
<gene>
    <name evidence="4" type="ORF">ABE28_023880</name>
</gene>
<keyword evidence="4" id="KW-0614">Plasmid</keyword>
<keyword evidence="5" id="KW-1185">Reference proteome</keyword>
<reference evidence="4 5" key="1">
    <citation type="submission" date="2016-08" db="EMBL/GenBank/DDBJ databases">
        <title>Complete genome sequence of Bacillus muralis G25-68, a strain with toxicity to nematodes.</title>
        <authorList>
            <person name="Zheng Z."/>
        </authorList>
    </citation>
    <scope>NUCLEOTIDE SEQUENCE [LARGE SCALE GENOMIC DNA]</scope>
    <source>
        <strain evidence="4 5">G25-68</strain>
        <plasmid evidence="5">pg25-68</plasmid>
    </source>
</reference>
<feature type="domain" description="Cyclophilin-like" evidence="3">
    <location>
        <begin position="58"/>
        <end position="168"/>
    </location>
</feature>
<dbReference type="EMBL" id="CP017081">
    <property type="protein sequence ID" value="AOH57391.1"/>
    <property type="molecule type" value="Genomic_DNA"/>
</dbReference>
<feature type="chain" id="PRO_5008555761" description="Cyclophilin-like domain-containing protein" evidence="2">
    <location>
        <begin position="18"/>
        <end position="172"/>
    </location>
</feature>
<feature type="compositionally biased region" description="Polar residues" evidence="1">
    <location>
        <begin position="23"/>
        <end position="37"/>
    </location>
</feature>
<feature type="signal peptide" evidence="2">
    <location>
        <begin position="1"/>
        <end position="17"/>
    </location>
</feature>
<proteinExistence type="predicted"/>
<dbReference type="AlphaFoldDB" id="A0A1B3XW18"/>
<dbReference type="RefSeq" id="WP_064464646.1">
    <property type="nucleotide sequence ID" value="NZ_CP017081.1"/>
</dbReference>
<name>A0A1B3XW18_9BACI</name>